<gene>
    <name evidence="2" type="ORF">HQR01_00235</name>
</gene>
<evidence type="ECO:0000256" key="1">
    <source>
        <dbReference type="SAM" id="Phobius"/>
    </source>
</evidence>
<keyword evidence="3" id="KW-1185">Reference proteome</keyword>
<reference evidence="2 3" key="1">
    <citation type="submission" date="2020-05" db="EMBL/GenBank/DDBJ databases">
        <title>Erythrobacter mangrovi sp. nov., isolated from rhizosphere soil of mangrove plant (Kandelia candel).</title>
        <authorList>
            <person name="Ye Y.H."/>
        </authorList>
    </citation>
    <scope>NUCLEOTIDE SEQUENCE [LARGE SCALE GENOMIC DNA]</scope>
    <source>
        <strain evidence="2 3">EB310</strain>
    </source>
</reference>
<evidence type="ECO:0000313" key="2">
    <source>
        <dbReference type="EMBL" id="QKG69923.1"/>
    </source>
</evidence>
<name>A0A7D4B610_9SPHN</name>
<accession>A0A7D4B610</accession>
<organism evidence="2 3">
    <name type="scientific">Erythrobacter mangrovi</name>
    <dbReference type="NCBI Taxonomy" id="2739433"/>
    <lineage>
        <taxon>Bacteria</taxon>
        <taxon>Pseudomonadati</taxon>
        <taxon>Pseudomonadota</taxon>
        <taxon>Alphaproteobacteria</taxon>
        <taxon>Sphingomonadales</taxon>
        <taxon>Erythrobacteraceae</taxon>
        <taxon>Erythrobacter/Porphyrobacter group</taxon>
        <taxon>Erythrobacter</taxon>
    </lineage>
</organism>
<feature type="transmembrane region" description="Helical" evidence="1">
    <location>
        <begin position="36"/>
        <end position="55"/>
    </location>
</feature>
<feature type="transmembrane region" description="Helical" evidence="1">
    <location>
        <begin position="120"/>
        <end position="142"/>
    </location>
</feature>
<protein>
    <submittedName>
        <fullName evidence="2">Uncharacterized protein</fullName>
    </submittedName>
</protein>
<dbReference type="Proteomes" id="UP000504693">
    <property type="component" value="Chromosome"/>
</dbReference>
<dbReference type="RefSeq" id="WP_173211810.1">
    <property type="nucleotide sequence ID" value="NZ_CP053921.1"/>
</dbReference>
<keyword evidence="1" id="KW-0812">Transmembrane</keyword>
<keyword evidence="1" id="KW-1133">Transmembrane helix</keyword>
<evidence type="ECO:0000313" key="3">
    <source>
        <dbReference type="Proteomes" id="UP000504693"/>
    </source>
</evidence>
<sequence length="143" mass="15111">MSKNLPRTLVAEQAFVHDQLAPRTTVDRSFELPKGFYFATVGLYLGFLAVMAAGLSTPGLILPMVIFAFSILAGFALPVIWARLAPEASQKAPKSWGALVRNGIATATGRVAARDAAVQVLILPVLVFVWGVTAVTIVGSVMG</sequence>
<keyword evidence="1" id="KW-0472">Membrane</keyword>
<dbReference type="KEGG" id="emv:HQR01_00235"/>
<proteinExistence type="predicted"/>
<feature type="transmembrane region" description="Helical" evidence="1">
    <location>
        <begin position="61"/>
        <end position="84"/>
    </location>
</feature>
<dbReference type="AlphaFoldDB" id="A0A7D4B610"/>
<dbReference type="EMBL" id="CP053921">
    <property type="protein sequence ID" value="QKG69923.1"/>
    <property type="molecule type" value="Genomic_DNA"/>
</dbReference>